<dbReference type="PANTHER" id="PTHR10334">
    <property type="entry name" value="CYSTEINE-RICH SECRETORY PROTEIN-RELATED"/>
    <property type="match status" value="1"/>
</dbReference>
<feature type="signal peptide" evidence="3">
    <location>
        <begin position="1"/>
        <end position="25"/>
    </location>
</feature>
<dbReference type="InterPro" id="IPR035940">
    <property type="entry name" value="CAP_sf"/>
</dbReference>
<dbReference type="Proteomes" id="UP001408789">
    <property type="component" value="Unassembled WGS sequence"/>
</dbReference>
<sequence length="167" mass="19161">MIMAYQHYLPLICILFASTLRFIDTHNAPQDYVNAHNVVRKQIPGLQPLKWDPTVAKYAESYANWRKLDCALVHSNRDFGKYGENIAIGWGEFSGLDAVKLWVDEKPDYDYGSNSCLHGKMCGHYTQVVWKNTSLIGCARAKCFDNMRVFVTCNYKIPGNWIGEKPY</sequence>
<evidence type="ECO:0000313" key="6">
    <source>
        <dbReference type="Proteomes" id="UP001408789"/>
    </source>
</evidence>
<evidence type="ECO:0000256" key="3">
    <source>
        <dbReference type="SAM" id="SignalP"/>
    </source>
</evidence>
<evidence type="ECO:0000259" key="4">
    <source>
        <dbReference type="SMART" id="SM00198"/>
    </source>
</evidence>
<dbReference type="SMART" id="SM00198">
    <property type="entry name" value="SCP"/>
    <property type="match status" value="1"/>
</dbReference>
<evidence type="ECO:0000313" key="5">
    <source>
        <dbReference type="EMBL" id="KAK9071088.1"/>
    </source>
</evidence>
<dbReference type="InterPro" id="IPR001283">
    <property type="entry name" value="CRISP-related"/>
</dbReference>
<dbReference type="InterPro" id="IPR014044">
    <property type="entry name" value="CAP_dom"/>
</dbReference>
<comment type="caution">
    <text evidence="5">The sequence shown here is derived from an EMBL/GenBank/DDBJ whole genome shotgun (WGS) entry which is preliminary data.</text>
</comment>
<gene>
    <name evidence="5" type="ORF">SSX86_009656</name>
</gene>
<keyword evidence="6" id="KW-1185">Reference proteome</keyword>
<feature type="chain" id="PRO_5042862870" description="SCP domain-containing protein" evidence="3">
    <location>
        <begin position="26"/>
        <end position="167"/>
    </location>
</feature>
<keyword evidence="2" id="KW-0568">Pathogenesis-related protein</keyword>
<dbReference type="InterPro" id="IPR002413">
    <property type="entry name" value="V5_allergen-like"/>
</dbReference>
<dbReference type="SUPFAM" id="SSF55797">
    <property type="entry name" value="PR-1-like"/>
    <property type="match status" value="1"/>
</dbReference>
<keyword evidence="3" id="KW-0732">Signal</keyword>
<dbReference type="PROSITE" id="PS01009">
    <property type="entry name" value="CRISP_1"/>
    <property type="match status" value="1"/>
</dbReference>
<accession>A0AAP0DDR2</accession>
<dbReference type="InterPro" id="IPR018244">
    <property type="entry name" value="Allrgn_V5/Tpx1_CS"/>
</dbReference>
<dbReference type="CDD" id="cd05381">
    <property type="entry name" value="CAP_PR-1"/>
    <property type="match status" value="1"/>
</dbReference>
<dbReference type="PRINTS" id="PR00837">
    <property type="entry name" value="V5TPXLIKE"/>
</dbReference>
<evidence type="ECO:0000256" key="2">
    <source>
        <dbReference type="ARBA" id="ARBA00023265"/>
    </source>
</evidence>
<dbReference type="PRINTS" id="PR00838">
    <property type="entry name" value="V5ALLERGEN"/>
</dbReference>
<organism evidence="5 6">
    <name type="scientific">Deinandra increscens subsp. villosa</name>
    <dbReference type="NCBI Taxonomy" id="3103831"/>
    <lineage>
        <taxon>Eukaryota</taxon>
        <taxon>Viridiplantae</taxon>
        <taxon>Streptophyta</taxon>
        <taxon>Embryophyta</taxon>
        <taxon>Tracheophyta</taxon>
        <taxon>Spermatophyta</taxon>
        <taxon>Magnoliopsida</taxon>
        <taxon>eudicotyledons</taxon>
        <taxon>Gunneridae</taxon>
        <taxon>Pentapetalae</taxon>
        <taxon>asterids</taxon>
        <taxon>campanulids</taxon>
        <taxon>Asterales</taxon>
        <taxon>Asteraceae</taxon>
        <taxon>Asteroideae</taxon>
        <taxon>Heliantheae alliance</taxon>
        <taxon>Madieae</taxon>
        <taxon>Madiinae</taxon>
        <taxon>Deinandra</taxon>
    </lineage>
</organism>
<evidence type="ECO:0000256" key="1">
    <source>
        <dbReference type="ARBA" id="ARBA00003143"/>
    </source>
</evidence>
<feature type="domain" description="SCP" evidence="4">
    <location>
        <begin position="27"/>
        <end position="163"/>
    </location>
</feature>
<dbReference type="AlphaFoldDB" id="A0AAP0DDR2"/>
<protein>
    <recommendedName>
        <fullName evidence="4">SCP domain-containing protein</fullName>
    </recommendedName>
</protein>
<dbReference type="Gene3D" id="3.40.33.10">
    <property type="entry name" value="CAP"/>
    <property type="match status" value="1"/>
</dbReference>
<proteinExistence type="predicted"/>
<name>A0AAP0DDR2_9ASTR</name>
<keyword evidence="2" id="KW-0611">Plant defense</keyword>
<dbReference type="Pfam" id="PF00188">
    <property type="entry name" value="CAP"/>
    <property type="match status" value="1"/>
</dbReference>
<dbReference type="EMBL" id="JBCNJP010000011">
    <property type="protein sequence ID" value="KAK9071088.1"/>
    <property type="molecule type" value="Genomic_DNA"/>
</dbReference>
<comment type="function">
    <text evidence="1">Probably involved in the defense reaction of plants against pathogens.</text>
</comment>
<reference evidence="5 6" key="1">
    <citation type="submission" date="2024-04" db="EMBL/GenBank/DDBJ databases">
        <title>The reference genome of an endangered Asteraceae, Deinandra increscens subsp. villosa, native to the Central Coast of California.</title>
        <authorList>
            <person name="Guilliams M."/>
            <person name="Hasenstab-Lehman K."/>
            <person name="Meyer R."/>
            <person name="Mcevoy S."/>
        </authorList>
    </citation>
    <scope>NUCLEOTIDE SEQUENCE [LARGE SCALE GENOMIC DNA]</scope>
    <source>
        <tissue evidence="5">Leaf</tissue>
    </source>
</reference>
<dbReference type="GO" id="GO:0005576">
    <property type="term" value="C:extracellular region"/>
    <property type="evidence" value="ECO:0007669"/>
    <property type="project" value="InterPro"/>
</dbReference>
<dbReference type="FunFam" id="3.40.33.10:FF:000004">
    <property type="entry name" value="CAP, cysteine-rich secretory protein, antigen 5"/>
    <property type="match status" value="1"/>
</dbReference>